<gene>
    <name evidence="1" type="ORF">PXH68_05665</name>
</gene>
<protein>
    <submittedName>
        <fullName evidence="1">SPJ_0845 family protein</fullName>
    </submittedName>
</protein>
<evidence type="ECO:0000313" key="2">
    <source>
        <dbReference type="Proteomes" id="UP001304088"/>
    </source>
</evidence>
<dbReference type="EMBL" id="CP118733">
    <property type="protein sequence ID" value="WNY46381.1"/>
    <property type="molecule type" value="Genomic_DNA"/>
</dbReference>
<dbReference type="KEGG" id="ssuv:PXH68_05665"/>
<dbReference type="RefSeq" id="WP_279630949.1">
    <property type="nucleotide sequence ID" value="NZ_CP118733.1"/>
</dbReference>
<keyword evidence="2" id="KW-1185">Reference proteome</keyword>
<dbReference type="NCBIfam" id="NF040897">
    <property type="entry name" value="SPJ_0845_Nterm"/>
    <property type="match status" value="1"/>
</dbReference>
<evidence type="ECO:0000313" key="1">
    <source>
        <dbReference type="EMBL" id="WNY46381.1"/>
    </source>
</evidence>
<accession>A0AA96VDU5</accession>
<sequence length="43" mass="5055">MPVTYKRQDDLEKLFETFASFDEMEKVEFPDPKSAPQQDESAE</sequence>
<name>A0AA96VDU5_9STRE</name>
<proteinExistence type="predicted"/>
<dbReference type="AlphaFoldDB" id="A0AA96VDU5"/>
<reference evidence="1 2" key="1">
    <citation type="submission" date="2023-02" db="EMBL/GenBank/DDBJ databases">
        <title>Streptococcus sp. Genome Sequencing and Assembly.</title>
        <authorList>
            <person name="Shore S.M."/>
            <person name="Nicholson T.L."/>
        </authorList>
    </citation>
    <scope>NUCLEOTIDE SEQUENCE [LARGE SCALE GENOMIC DNA]</scope>
    <source>
        <strain evidence="1 2">29896</strain>
    </source>
</reference>
<dbReference type="InterPro" id="IPR047909">
    <property type="entry name" value="SPJ_0845-like_N"/>
</dbReference>
<organism evidence="1 2">
    <name type="scientific">Streptococcus suivaginalis</name>
    <dbReference type="NCBI Taxonomy" id="3028082"/>
    <lineage>
        <taxon>Bacteria</taxon>
        <taxon>Bacillati</taxon>
        <taxon>Bacillota</taxon>
        <taxon>Bacilli</taxon>
        <taxon>Lactobacillales</taxon>
        <taxon>Streptococcaceae</taxon>
        <taxon>Streptococcus</taxon>
    </lineage>
</organism>
<dbReference type="Proteomes" id="UP001304088">
    <property type="component" value="Chromosome"/>
</dbReference>